<feature type="domain" description="TRASH" evidence="2">
    <location>
        <begin position="50"/>
        <end position="84"/>
    </location>
</feature>
<accession>A0A6M3LWH2</accession>
<feature type="domain" description="HNH nuclease" evidence="1">
    <location>
        <begin position="156"/>
        <end position="206"/>
    </location>
</feature>
<dbReference type="InterPro" id="IPR003615">
    <property type="entry name" value="HNH_nuc"/>
</dbReference>
<organism evidence="3">
    <name type="scientific">viral metagenome</name>
    <dbReference type="NCBI Taxonomy" id="1070528"/>
    <lineage>
        <taxon>unclassified sequences</taxon>
        <taxon>metagenomes</taxon>
        <taxon>organismal metagenomes</taxon>
    </lineage>
</organism>
<dbReference type="AlphaFoldDB" id="A0A6M3LWH2"/>
<dbReference type="Gene3D" id="1.10.30.50">
    <property type="match status" value="1"/>
</dbReference>
<reference evidence="3" key="1">
    <citation type="submission" date="2020-03" db="EMBL/GenBank/DDBJ databases">
        <title>The deep terrestrial virosphere.</title>
        <authorList>
            <person name="Holmfeldt K."/>
            <person name="Nilsson E."/>
            <person name="Simone D."/>
            <person name="Lopez-Fernandez M."/>
            <person name="Wu X."/>
            <person name="de Brujin I."/>
            <person name="Lundin D."/>
            <person name="Andersson A."/>
            <person name="Bertilsson S."/>
            <person name="Dopson M."/>
        </authorList>
    </citation>
    <scope>NUCLEOTIDE SEQUENCE</scope>
    <source>
        <strain evidence="3">MM171A00947</strain>
    </source>
</reference>
<dbReference type="SMART" id="SM00507">
    <property type="entry name" value="HNHc"/>
    <property type="match status" value="1"/>
</dbReference>
<sequence length="279" mass="32121">MYKKVDTFCANCNSPIVVGYYRYIDERYKHTFCSAKCTGEFQRKRLTVSCSYCGKEVEVCHCWIGTYEKKFCNIGCYGKWRSDNMKGENNPRYTEKQLVACNYCGKTAMVYPCHAVNNYYCDEVCSTKWRIAHFSGEGNPNWQGGFSQYAPGFNGALREEIKKRDNYTCQLCGATEVELAVHHINYDKDNHLPSNLISLCTNTCHSRTNGNREYWMKYFTQVINERQEGATTISKESTVQANGIGSARHLLVKDDDIVCSSWQHEAVSLRRRSESCELR</sequence>
<dbReference type="InterPro" id="IPR011017">
    <property type="entry name" value="TRASH_dom"/>
</dbReference>
<feature type="domain" description="TRASH" evidence="2">
    <location>
        <begin position="9"/>
        <end position="45"/>
    </location>
</feature>
<protein>
    <submittedName>
        <fullName evidence="3">Putative HNH endonuclease</fullName>
    </submittedName>
</protein>
<dbReference type="SMART" id="SM00746">
    <property type="entry name" value="TRASH"/>
    <property type="match status" value="3"/>
</dbReference>
<evidence type="ECO:0000259" key="1">
    <source>
        <dbReference type="SMART" id="SM00507"/>
    </source>
</evidence>
<dbReference type="EMBL" id="MT143660">
    <property type="protein sequence ID" value="QJA99637.1"/>
    <property type="molecule type" value="Genomic_DNA"/>
</dbReference>
<evidence type="ECO:0000259" key="2">
    <source>
        <dbReference type="SMART" id="SM00746"/>
    </source>
</evidence>
<keyword evidence="3" id="KW-0540">Nuclease</keyword>
<evidence type="ECO:0000313" key="3">
    <source>
        <dbReference type="EMBL" id="QJA99637.1"/>
    </source>
</evidence>
<keyword evidence="3" id="KW-0378">Hydrolase</keyword>
<keyword evidence="3" id="KW-0255">Endonuclease</keyword>
<proteinExistence type="predicted"/>
<dbReference type="GO" id="GO:0004519">
    <property type="term" value="F:endonuclease activity"/>
    <property type="evidence" value="ECO:0007669"/>
    <property type="project" value="UniProtKB-KW"/>
</dbReference>
<gene>
    <name evidence="3" type="ORF">MM171A00947_0009</name>
</gene>
<name>A0A6M3LWH2_9ZZZZ</name>
<feature type="domain" description="TRASH" evidence="2">
    <location>
        <begin position="101"/>
        <end position="133"/>
    </location>
</feature>